<dbReference type="InterPro" id="IPR003653">
    <property type="entry name" value="Peptidase_C48_C"/>
</dbReference>
<accession>A0A9W7Y384</accession>
<dbReference type="GO" id="GO:0005634">
    <property type="term" value="C:nucleus"/>
    <property type="evidence" value="ECO:0007669"/>
    <property type="project" value="TreeGrafter"/>
</dbReference>
<evidence type="ECO:0000313" key="9">
    <source>
        <dbReference type="Proteomes" id="UP001149813"/>
    </source>
</evidence>
<reference evidence="8" key="1">
    <citation type="submission" date="2022-07" db="EMBL/GenBank/DDBJ databases">
        <title>Phylogenomic reconstructions and comparative analyses of Kickxellomycotina fungi.</title>
        <authorList>
            <person name="Reynolds N.K."/>
            <person name="Stajich J.E."/>
            <person name="Barry K."/>
            <person name="Grigoriev I.V."/>
            <person name="Crous P."/>
            <person name="Smith M.E."/>
        </authorList>
    </citation>
    <scope>NUCLEOTIDE SEQUENCE</scope>
    <source>
        <strain evidence="8">NBRC 32514</strain>
    </source>
</reference>
<comment type="caution">
    <text evidence="8">The sequence shown here is derived from an EMBL/GenBank/DDBJ whole genome shotgun (WGS) entry which is preliminary data.</text>
</comment>
<dbReference type="PANTHER" id="PTHR46896">
    <property type="entry name" value="SENTRIN-SPECIFIC PROTEASE"/>
    <property type="match status" value="1"/>
</dbReference>
<feature type="compositionally biased region" description="Low complexity" evidence="6">
    <location>
        <begin position="714"/>
        <end position="726"/>
    </location>
</feature>
<organism evidence="8 9">
    <name type="scientific">Coemansia erecta</name>
    <dbReference type="NCBI Taxonomy" id="147472"/>
    <lineage>
        <taxon>Eukaryota</taxon>
        <taxon>Fungi</taxon>
        <taxon>Fungi incertae sedis</taxon>
        <taxon>Zoopagomycota</taxon>
        <taxon>Kickxellomycotina</taxon>
        <taxon>Kickxellomycetes</taxon>
        <taxon>Kickxellales</taxon>
        <taxon>Kickxellaceae</taxon>
        <taxon>Coemansia</taxon>
    </lineage>
</organism>
<feature type="compositionally biased region" description="Basic and acidic residues" evidence="6">
    <location>
        <begin position="962"/>
        <end position="971"/>
    </location>
</feature>
<feature type="region of interest" description="Disordered" evidence="6">
    <location>
        <begin position="467"/>
        <end position="497"/>
    </location>
</feature>
<evidence type="ECO:0000256" key="5">
    <source>
        <dbReference type="ARBA" id="ARBA00022801"/>
    </source>
</evidence>
<feature type="compositionally biased region" description="Low complexity" evidence="6">
    <location>
        <begin position="986"/>
        <end position="1008"/>
    </location>
</feature>
<evidence type="ECO:0000256" key="4">
    <source>
        <dbReference type="ARBA" id="ARBA00022786"/>
    </source>
</evidence>
<keyword evidence="3" id="KW-0645">Protease</keyword>
<evidence type="ECO:0000256" key="3">
    <source>
        <dbReference type="ARBA" id="ARBA00022670"/>
    </source>
</evidence>
<evidence type="ECO:0000259" key="7">
    <source>
        <dbReference type="PROSITE" id="PS50600"/>
    </source>
</evidence>
<dbReference type="Gene3D" id="3.30.310.130">
    <property type="entry name" value="Ubiquitin-related"/>
    <property type="match status" value="1"/>
</dbReference>
<protein>
    <recommendedName>
        <fullName evidence="7">Ubiquitin-like protease family profile domain-containing protein</fullName>
    </recommendedName>
</protein>
<dbReference type="Pfam" id="PF02902">
    <property type="entry name" value="Peptidase_C48"/>
    <property type="match status" value="2"/>
</dbReference>
<proteinExistence type="inferred from homology"/>
<evidence type="ECO:0000256" key="1">
    <source>
        <dbReference type="ARBA" id="ARBA00005234"/>
    </source>
</evidence>
<evidence type="ECO:0000313" key="8">
    <source>
        <dbReference type="EMBL" id="KAJ1723173.1"/>
    </source>
</evidence>
<keyword evidence="9" id="KW-1185">Reference proteome</keyword>
<keyword evidence="2" id="KW-0597">Phosphoprotein</keyword>
<feature type="compositionally biased region" description="Basic and acidic residues" evidence="6">
    <location>
        <begin position="729"/>
        <end position="745"/>
    </location>
</feature>
<sequence>MNRRSTISSASDTPKRKAPKTVGSNALNDSPGGGLAKRTGPKDSDLMNGTPLSFTQASEKAAQRTAKDIAAGSIDQVTEIPSDDGSADETMARGMLNKTSGTQLSPGSRGPRTPDKSTRNGTSSQSNVISVMKGFENPYVSSTSRLATLNTASLHPHLAGSGTSSAKAGILVADSPHASPTPTTRPLFGLVSSMRPKSSKVNDDDANDFVSGHHFTTNRGRKRRLPGNSVSETVSAMKGEGLFSSKSVRERLAQNSEYFFKQEKPMERQMSVPETPPSTSRVSSTCPILARVKRAPGAQTTKAKTANSTKVGLPRMIINLFGVQIGRHFHRADATQKAKPGPGLRLITKFVAQEFELTEVNDTAEPMNFKAKEVDAVDFANDNDIIIMRITPKPTIESLFGESTFDPASADPELKHIVVGCRNSSQNAMVIERVWRTYSTQIPVSELDENTFQTYRTKFLSTESIDISSDEDNVDHPRSPKHKSTPSKSSYWSSIEPATASKQSAMPSFLDPTKLDLNTRRNSSKYGLRNMKSTFMGEQSSADERDPKNCISSDEEDVESRNLRFKYRSLDQNCLFEYPPGGHKRISVTGSDICRLFPREFLNDTTIEFYMRYISENLRQSNPELYEQCYFFNTFFFRKLLHLKKSPTTGKNEDPEYLYEHMKKWTASARLFDRKYIFVPINENIHWYLVIIANPHLMLDTDGGGNSDKESTDPTKSAPAAPTAPTGDMDGKGSIDPTGLDKDDMSVVIDDPITNGAASDVVVHSATEAIDVVSDTEIALVDDRKDTVTLRDDNRAAHSPGFPPASDVIDLSSPQFNRVLSGDIKPATFSLKFKDKKTDISESKYVNPGDSACILVLDSLGGKHQSTITLIRNYMIGEAKSKSQSLSPETPRGKYAKVPFQGNMCDCGVFLLNYIEKFLEMPDEIVELAMNGVDLRTWFEPALMKEKRHDILRLASRLADEYDRRKADTKPSDSASNVCKSDVEMSDSQKSGSKSDSAVGADASADKSPILSNDDSLPNTV</sequence>
<keyword evidence="4" id="KW-0833">Ubl conjugation pathway</keyword>
<dbReference type="InterPro" id="IPR051947">
    <property type="entry name" value="Sentrin-specific_protease"/>
</dbReference>
<name>A0A9W7Y384_9FUNG</name>
<dbReference type="GO" id="GO:0016926">
    <property type="term" value="P:protein desumoylation"/>
    <property type="evidence" value="ECO:0007669"/>
    <property type="project" value="TreeGrafter"/>
</dbReference>
<dbReference type="Proteomes" id="UP001149813">
    <property type="component" value="Unassembled WGS sequence"/>
</dbReference>
<dbReference type="OrthoDB" id="442460at2759"/>
<dbReference type="InterPro" id="IPR038765">
    <property type="entry name" value="Papain-like_cys_pep_sf"/>
</dbReference>
<dbReference type="GO" id="GO:0070139">
    <property type="term" value="F:SUMO-specific endopeptidase activity"/>
    <property type="evidence" value="ECO:0007669"/>
    <property type="project" value="TreeGrafter"/>
</dbReference>
<feature type="compositionally biased region" description="Polar residues" evidence="6">
    <location>
        <begin position="1010"/>
        <end position="1021"/>
    </location>
</feature>
<keyword evidence="5" id="KW-0378">Hydrolase</keyword>
<dbReference type="EMBL" id="JANBOJ010000078">
    <property type="protein sequence ID" value="KAJ1723173.1"/>
    <property type="molecule type" value="Genomic_DNA"/>
</dbReference>
<feature type="region of interest" description="Disordered" evidence="6">
    <location>
        <begin position="195"/>
        <end position="227"/>
    </location>
</feature>
<feature type="region of interest" description="Disordered" evidence="6">
    <location>
        <begin position="962"/>
        <end position="1021"/>
    </location>
</feature>
<dbReference type="GO" id="GO:0006508">
    <property type="term" value="P:proteolysis"/>
    <property type="evidence" value="ECO:0007669"/>
    <property type="project" value="UniProtKB-KW"/>
</dbReference>
<dbReference type="PROSITE" id="PS50600">
    <property type="entry name" value="ULP_PROTEASE"/>
    <property type="match status" value="1"/>
</dbReference>
<comment type="similarity">
    <text evidence="1">Belongs to the peptidase C48 family.</text>
</comment>
<dbReference type="GO" id="GO:0005737">
    <property type="term" value="C:cytoplasm"/>
    <property type="evidence" value="ECO:0007669"/>
    <property type="project" value="TreeGrafter"/>
</dbReference>
<feature type="compositionally biased region" description="Polar residues" evidence="6">
    <location>
        <begin position="97"/>
        <end position="106"/>
    </location>
</feature>
<feature type="region of interest" description="Disordered" evidence="6">
    <location>
        <begin position="532"/>
        <end position="555"/>
    </location>
</feature>
<evidence type="ECO:0000256" key="6">
    <source>
        <dbReference type="SAM" id="MobiDB-lite"/>
    </source>
</evidence>
<gene>
    <name evidence="8" type="ORF">LPJ53_002485</name>
</gene>
<dbReference type="Gene3D" id="1.10.418.20">
    <property type="match status" value="2"/>
</dbReference>
<feature type="region of interest" description="Disordered" evidence="6">
    <location>
        <begin position="1"/>
        <end position="127"/>
    </location>
</feature>
<feature type="compositionally biased region" description="Polar residues" evidence="6">
    <location>
        <begin position="1"/>
        <end position="12"/>
    </location>
</feature>
<dbReference type="SUPFAM" id="SSF54001">
    <property type="entry name" value="Cysteine proteinases"/>
    <property type="match status" value="1"/>
</dbReference>
<feature type="domain" description="Ubiquitin-like protease family profile" evidence="7">
    <location>
        <begin position="586"/>
        <end position="918"/>
    </location>
</feature>
<dbReference type="AlphaFoldDB" id="A0A9W7Y384"/>
<feature type="region of interest" description="Disordered" evidence="6">
    <location>
        <begin position="702"/>
        <end position="746"/>
    </location>
</feature>
<evidence type="ECO:0000256" key="2">
    <source>
        <dbReference type="ARBA" id="ARBA00022553"/>
    </source>
</evidence>
<dbReference type="PANTHER" id="PTHR46896:SF3">
    <property type="entry name" value="FI06413P-RELATED"/>
    <property type="match status" value="1"/>
</dbReference>